<evidence type="ECO:0000256" key="4">
    <source>
        <dbReference type="ARBA" id="ARBA00022842"/>
    </source>
</evidence>
<comment type="caution">
    <text evidence="10">The sequence shown here is derived from an EMBL/GenBank/DDBJ whole genome shotgun (WGS) entry which is preliminary data.</text>
</comment>
<proteinExistence type="inferred from homology"/>
<dbReference type="Gene3D" id="1.10.600.10">
    <property type="entry name" value="Farnesyl Diphosphate Synthase"/>
    <property type="match status" value="2"/>
</dbReference>
<dbReference type="GO" id="GO:0043386">
    <property type="term" value="P:mycotoxin biosynthetic process"/>
    <property type="evidence" value="ECO:0007669"/>
    <property type="project" value="UniProtKB-ARBA"/>
</dbReference>
<evidence type="ECO:0000256" key="2">
    <source>
        <dbReference type="ARBA" id="ARBA00022679"/>
    </source>
</evidence>
<dbReference type="EMBL" id="MDYN01000009">
    <property type="protein sequence ID" value="OQD85661.1"/>
    <property type="molecule type" value="Genomic_DNA"/>
</dbReference>
<evidence type="ECO:0000256" key="3">
    <source>
        <dbReference type="ARBA" id="ARBA00022723"/>
    </source>
</evidence>
<dbReference type="GO" id="GO:0008299">
    <property type="term" value="P:isoprenoid biosynthetic process"/>
    <property type="evidence" value="ECO:0007669"/>
    <property type="project" value="InterPro"/>
</dbReference>
<keyword evidence="6" id="KW-0511">Multifunctional enzyme</keyword>
<dbReference type="InterPro" id="IPR008949">
    <property type="entry name" value="Isoprenoid_synthase_dom_sf"/>
</dbReference>
<keyword evidence="5" id="KW-0456">Lyase</keyword>
<evidence type="ECO:0000313" key="10">
    <source>
        <dbReference type="EMBL" id="OQD85661.1"/>
    </source>
</evidence>
<organism evidence="10 11">
    <name type="scientific">Penicillium antarcticum</name>
    <dbReference type="NCBI Taxonomy" id="416450"/>
    <lineage>
        <taxon>Eukaryota</taxon>
        <taxon>Fungi</taxon>
        <taxon>Dikarya</taxon>
        <taxon>Ascomycota</taxon>
        <taxon>Pezizomycotina</taxon>
        <taxon>Eurotiomycetes</taxon>
        <taxon>Eurotiomycetidae</taxon>
        <taxon>Eurotiales</taxon>
        <taxon>Aspergillaceae</taxon>
        <taxon>Penicillium</taxon>
    </lineage>
</organism>
<protein>
    <submittedName>
        <fullName evidence="10">Uncharacterized protein</fullName>
    </submittedName>
</protein>
<keyword evidence="11" id="KW-1185">Reference proteome</keyword>
<dbReference type="PANTHER" id="PTHR12001:SF72">
    <property type="entry name" value="THIJ_PFPI FAMILY PROTEIN (AFU_ORTHOLOGUE AFUA_3G01210)-RELATED"/>
    <property type="match status" value="1"/>
</dbReference>
<keyword evidence="2" id="KW-0808">Transferase</keyword>
<dbReference type="InterPro" id="IPR033749">
    <property type="entry name" value="Polyprenyl_synt_CS"/>
</dbReference>
<evidence type="ECO:0000256" key="6">
    <source>
        <dbReference type="ARBA" id="ARBA00023268"/>
    </source>
</evidence>
<dbReference type="PROSITE" id="PS00723">
    <property type="entry name" value="POLYPRENYL_SYNTHASE_1"/>
    <property type="match status" value="1"/>
</dbReference>
<dbReference type="SUPFAM" id="SSF48576">
    <property type="entry name" value="Terpenoid synthases"/>
    <property type="match status" value="2"/>
</dbReference>
<dbReference type="Pfam" id="PF19086">
    <property type="entry name" value="Terpene_syn_C_2"/>
    <property type="match status" value="1"/>
</dbReference>
<dbReference type="AlphaFoldDB" id="A0A1V6Q8U9"/>
<reference evidence="11" key="1">
    <citation type="journal article" date="2017" name="Nat. Microbiol.">
        <title>Global analysis of biosynthetic gene clusters reveals vast potential of secondary metabolite production in Penicillium species.</title>
        <authorList>
            <person name="Nielsen J.C."/>
            <person name="Grijseels S."/>
            <person name="Prigent S."/>
            <person name="Ji B."/>
            <person name="Dainat J."/>
            <person name="Nielsen K.F."/>
            <person name="Frisvad J.C."/>
            <person name="Workman M."/>
            <person name="Nielsen J."/>
        </authorList>
    </citation>
    <scope>NUCLEOTIDE SEQUENCE [LARGE SCALE GENOMIC DNA]</scope>
    <source>
        <strain evidence="11">IBT 31811</strain>
    </source>
</reference>
<sequence>MLPRSQDSPKHFVPDSVPVPREAYEREEYFSLCAVEAIPERLALISYIVEYAYVHDDLIEYAEEKRDSELYKANKQLTEGLEEYGNEKLSTRSNVKRQMQAKMATELLDLDLEQGQTILRLWKEMSNVFVDIRDLDFQTLEDYFIFRAVDAGCPWTMALMCFSMDFYLTDEETAQTSSITSAAYDAWVLVNDYFSWEKEYKNYEANGSTGQIVSAVFLFMKWHNIDQSTAKKMLRGEIISREERYCQLKADYFARGNVTSRIIKWFQLLDIVTAGNFVWSMTTARYHDDAEDAYPGLRAVNQKKKDSRPFSSLSTPIAPLRINAKRQQSVGLVAPDSPGSLGSSSDSEVDTGLTSPASSKPEQRKDSIPVPLPAFEEISLEPYVYLKSLPSKGVRNAAIDGLDVWYQAPERSVILIQEIADLLHSSSLMVDDIQDNSPLRRGFPATHMVFGIAQTINSANLLLLKALKAAMTLSASAVNIFTTRLLEGHIGQGMDLNWTNQTHVPTEEEYFTMIDGKTGGLFVLIAQLMRSEATTNKGLDVSTLMKAVGRFFQVRDDFLNLQDADYTKKKGFAEDLSEGKISLPLIHTLAEQSQHRSRLLNILQQRKTGRFLSPELRKLALDDITATGGLDYTKRTLLGLQKDLDTYLTRTEEMAGESNWILRLMKKRLEI</sequence>
<dbReference type="Proteomes" id="UP000191672">
    <property type="component" value="Unassembled WGS sequence"/>
</dbReference>
<dbReference type="Pfam" id="PF00348">
    <property type="entry name" value="polyprenyl_synt"/>
    <property type="match status" value="1"/>
</dbReference>
<evidence type="ECO:0000256" key="5">
    <source>
        <dbReference type="ARBA" id="ARBA00023239"/>
    </source>
</evidence>
<dbReference type="GO" id="GO:0046165">
    <property type="term" value="P:alcohol biosynthetic process"/>
    <property type="evidence" value="ECO:0007669"/>
    <property type="project" value="UniProtKB-ARBA"/>
</dbReference>
<evidence type="ECO:0000313" key="11">
    <source>
        <dbReference type="Proteomes" id="UP000191672"/>
    </source>
</evidence>
<dbReference type="GO" id="GO:0046872">
    <property type="term" value="F:metal ion binding"/>
    <property type="evidence" value="ECO:0007669"/>
    <property type="project" value="UniProtKB-KW"/>
</dbReference>
<dbReference type="PROSITE" id="PS00444">
    <property type="entry name" value="POLYPRENYL_SYNTHASE_2"/>
    <property type="match status" value="1"/>
</dbReference>
<dbReference type="GO" id="GO:0016829">
    <property type="term" value="F:lyase activity"/>
    <property type="evidence" value="ECO:0007669"/>
    <property type="project" value="UniProtKB-KW"/>
</dbReference>
<dbReference type="STRING" id="416450.A0A1V6Q8U9"/>
<accession>A0A1V6Q8U9</accession>
<evidence type="ECO:0000256" key="9">
    <source>
        <dbReference type="SAM" id="MobiDB-lite"/>
    </source>
</evidence>
<feature type="compositionally biased region" description="Low complexity" evidence="9">
    <location>
        <begin position="335"/>
        <end position="346"/>
    </location>
</feature>
<gene>
    <name evidence="10" type="ORF">PENANT_c009G00584</name>
</gene>
<keyword evidence="4" id="KW-0460">Magnesium</keyword>
<evidence type="ECO:0000256" key="8">
    <source>
        <dbReference type="ARBA" id="ARBA00038372"/>
    </source>
</evidence>
<evidence type="ECO:0000256" key="7">
    <source>
        <dbReference type="ARBA" id="ARBA00038363"/>
    </source>
</evidence>
<name>A0A1V6Q8U9_9EURO</name>
<keyword evidence="3" id="KW-0479">Metal-binding</keyword>
<comment type="similarity">
    <text evidence="7">In the C-terminal section; belongs to the FPP/GGPP synthase family.</text>
</comment>
<dbReference type="InterPro" id="IPR000092">
    <property type="entry name" value="Polyprenyl_synt"/>
</dbReference>
<evidence type="ECO:0000256" key="1">
    <source>
        <dbReference type="ARBA" id="ARBA00004721"/>
    </source>
</evidence>
<dbReference type="PANTHER" id="PTHR12001">
    <property type="entry name" value="GERANYLGERANYL PYROPHOSPHATE SYNTHASE"/>
    <property type="match status" value="1"/>
</dbReference>
<comment type="pathway">
    <text evidence="1">Secondary metabolite biosynthesis; terpenoid biosynthesis.</text>
</comment>
<feature type="region of interest" description="Disordered" evidence="9">
    <location>
        <begin position="333"/>
        <end position="368"/>
    </location>
</feature>
<dbReference type="GO" id="GO:0004659">
    <property type="term" value="F:prenyltransferase activity"/>
    <property type="evidence" value="ECO:0007669"/>
    <property type="project" value="InterPro"/>
</dbReference>
<dbReference type="OrthoDB" id="6921389at2759"/>
<comment type="similarity">
    <text evidence="8">In the N-terminal section; belongs to the terpene synthase family.</text>
</comment>
<dbReference type="SFLD" id="SFLDS00005">
    <property type="entry name" value="Isoprenoid_Synthase_Type_I"/>
    <property type="match status" value="1"/>
</dbReference>